<comment type="caution">
    <text evidence="1">The sequence shown here is derived from an EMBL/GenBank/DDBJ whole genome shotgun (WGS) entry which is preliminary data.</text>
</comment>
<keyword evidence="2" id="KW-1185">Reference proteome</keyword>
<gene>
    <name evidence="1" type="ORF">KQX54_016022</name>
</gene>
<organism evidence="1 2">
    <name type="scientific">Cotesia glomerata</name>
    <name type="common">Lepidopteran parasitic wasp</name>
    <name type="synonym">Apanteles glomeratus</name>
    <dbReference type="NCBI Taxonomy" id="32391"/>
    <lineage>
        <taxon>Eukaryota</taxon>
        <taxon>Metazoa</taxon>
        <taxon>Ecdysozoa</taxon>
        <taxon>Arthropoda</taxon>
        <taxon>Hexapoda</taxon>
        <taxon>Insecta</taxon>
        <taxon>Pterygota</taxon>
        <taxon>Neoptera</taxon>
        <taxon>Endopterygota</taxon>
        <taxon>Hymenoptera</taxon>
        <taxon>Apocrita</taxon>
        <taxon>Ichneumonoidea</taxon>
        <taxon>Braconidae</taxon>
        <taxon>Microgastrinae</taxon>
        <taxon>Cotesia</taxon>
    </lineage>
</organism>
<proteinExistence type="predicted"/>
<dbReference type="Proteomes" id="UP000826195">
    <property type="component" value="Unassembled WGS sequence"/>
</dbReference>
<name>A0AAV7IQN4_COTGL</name>
<dbReference type="AlphaFoldDB" id="A0AAV7IQN4"/>
<dbReference type="EMBL" id="JAHXZJ010001119">
    <property type="protein sequence ID" value="KAH0555204.1"/>
    <property type="molecule type" value="Genomic_DNA"/>
</dbReference>
<protein>
    <submittedName>
        <fullName evidence="1">Uncharacterized protein</fullName>
    </submittedName>
</protein>
<evidence type="ECO:0000313" key="1">
    <source>
        <dbReference type="EMBL" id="KAH0555204.1"/>
    </source>
</evidence>
<evidence type="ECO:0000313" key="2">
    <source>
        <dbReference type="Proteomes" id="UP000826195"/>
    </source>
</evidence>
<reference evidence="1 2" key="1">
    <citation type="journal article" date="2021" name="J. Hered.">
        <title>A chromosome-level genome assembly of the parasitoid wasp, Cotesia glomerata (Hymenoptera: Braconidae).</title>
        <authorList>
            <person name="Pinto B.J."/>
            <person name="Weis J.J."/>
            <person name="Gamble T."/>
            <person name="Ode P.J."/>
            <person name="Paul R."/>
            <person name="Zaspel J.M."/>
        </authorList>
    </citation>
    <scope>NUCLEOTIDE SEQUENCE [LARGE SCALE GENOMIC DNA]</scope>
    <source>
        <strain evidence="1">CgM1</strain>
    </source>
</reference>
<accession>A0AAV7IQN4</accession>
<sequence>MTRIYRMSVERERVESNLFSQARTRSGDGGIRKGDASHDTDLRRFFISYFVHVGEPVRQAWMGDKTFNCIPTIVYRLASSVARVLSPTHPS</sequence>